<evidence type="ECO:0000313" key="3">
    <source>
        <dbReference type="Proteomes" id="UP000064189"/>
    </source>
</evidence>
<keyword evidence="1" id="KW-0472">Membrane</keyword>
<gene>
    <name evidence="2" type="ORF">AS888_05775</name>
</gene>
<dbReference type="RefSeq" id="WP_061140984.1">
    <property type="nucleotide sequence ID" value="NZ_LNNH01000010.1"/>
</dbReference>
<dbReference type="AlphaFoldDB" id="A0A109N1X3"/>
<evidence type="ECO:0000256" key="1">
    <source>
        <dbReference type="SAM" id="Phobius"/>
    </source>
</evidence>
<feature type="transmembrane region" description="Helical" evidence="1">
    <location>
        <begin position="38"/>
        <end position="66"/>
    </location>
</feature>
<organism evidence="2 3">
    <name type="scientific">Peribacillus simplex</name>
    <dbReference type="NCBI Taxonomy" id="1478"/>
    <lineage>
        <taxon>Bacteria</taxon>
        <taxon>Bacillati</taxon>
        <taxon>Bacillota</taxon>
        <taxon>Bacilli</taxon>
        <taxon>Bacillales</taxon>
        <taxon>Bacillaceae</taxon>
        <taxon>Peribacillus</taxon>
    </lineage>
</organism>
<dbReference type="EMBL" id="LNNH01000010">
    <property type="protein sequence ID" value="KWW21985.1"/>
    <property type="molecule type" value="Genomic_DNA"/>
</dbReference>
<feature type="transmembrane region" description="Helical" evidence="1">
    <location>
        <begin position="6"/>
        <end position="26"/>
    </location>
</feature>
<evidence type="ECO:0000313" key="2">
    <source>
        <dbReference type="EMBL" id="KWW21985.1"/>
    </source>
</evidence>
<dbReference type="Proteomes" id="UP000064189">
    <property type="component" value="Unassembled WGS sequence"/>
</dbReference>
<reference evidence="2 3" key="1">
    <citation type="submission" date="2015-11" db="EMBL/GenBank/DDBJ databases">
        <title>Genome Sequence of Bacillus simplex strain VanAntwerpen2.</title>
        <authorList>
            <person name="Couger M.B."/>
        </authorList>
    </citation>
    <scope>NUCLEOTIDE SEQUENCE [LARGE SCALE GENOMIC DNA]</scope>
    <source>
        <strain evidence="2 3">VanAntwerpen02</strain>
    </source>
</reference>
<name>A0A109N1X3_9BACI</name>
<accession>A0A109N1X3</accession>
<proteinExistence type="predicted"/>
<keyword evidence="1" id="KW-0812">Transmembrane</keyword>
<keyword evidence="1" id="KW-1133">Transmembrane helix</keyword>
<sequence length="68" mass="7411">MIWSLLSLVGLLLIVLAIFYFVNVAKTYKNKTFSTISFVFDFIFSLGSGVILLGFLLIIIGMAMAAGS</sequence>
<protein>
    <submittedName>
        <fullName evidence="2">Uncharacterized protein</fullName>
    </submittedName>
</protein>
<comment type="caution">
    <text evidence="2">The sequence shown here is derived from an EMBL/GenBank/DDBJ whole genome shotgun (WGS) entry which is preliminary data.</text>
</comment>
<keyword evidence="3" id="KW-1185">Reference proteome</keyword>